<sequence>MPINFDSALGIHADALRVRSQRAELLATNLANADTPNYKARDIDFQSALKMAASGQTSPSLNTTHQKHIAGSGSSSFDSQLQYRQTMQDSLDGNTVDEQVEQSQFMQNAVQYQASLEFLGSRFQSLTKAIRGE</sequence>
<dbReference type="STRING" id="1286106.MPL1_00432"/>
<proteinExistence type="inferred from homology"/>
<reference evidence="9 10" key="1">
    <citation type="journal article" date="2013" name="Genome Announc.">
        <title>Draft Genome Sequence of Methylophaga lonarensis MPLT, a Haloalkaliphilic (Non-Methane-Utilizing) Methylotroph.</title>
        <authorList>
            <person name="Shetty S.A."/>
            <person name="Marathe N.P."/>
            <person name="Munot H."/>
            <person name="Antony C.P."/>
            <person name="Dhotre D.P."/>
            <person name="Murrell J.C."/>
            <person name="Shouche Y.S."/>
        </authorList>
    </citation>
    <scope>NUCLEOTIDE SEQUENCE [LARGE SCALE GENOMIC DNA]</scope>
    <source>
        <strain evidence="9 10">MPL</strain>
    </source>
</reference>
<dbReference type="eggNOG" id="COG1815">
    <property type="taxonomic scope" value="Bacteria"/>
</dbReference>
<keyword evidence="9" id="KW-0282">Flagellum</keyword>
<feature type="compositionally biased region" description="Polar residues" evidence="7">
    <location>
        <begin position="72"/>
        <end position="99"/>
    </location>
</feature>
<comment type="subcellular location">
    <subcellularLocation>
        <location evidence="1 6">Bacterial flagellum basal body</location>
    </subcellularLocation>
</comment>
<dbReference type="OrthoDB" id="9788334at2"/>
<dbReference type="Proteomes" id="UP000012019">
    <property type="component" value="Unassembled WGS sequence"/>
</dbReference>
<evidence type="ECO:0000256" key="3">
    <source>
        <dbReference type="ARBA" id="ARBA00014376"/>
    </source>
</evidence>
<keyword evidence="4 6" id="KW-0975">Bacterial flagellum</keyword>
<evidence type="ECO:0000256" key="7">
    <source>
        <dbReference type="SAM" id="MobiDB-lite"/>
    </source>
</evidence>
<evidence type="ECO:0000256" key="5">
    <source>
        <dbReference type="ARBA" id="ARBA00024934"/>
    </source>
</evidence>
<evidence type="ECO:0000256" key="2">
    <source>
        <dbReference type="ARBA" id="ARBA00009677"/>
    </source>
</evidence>
<gene>
    <name evidence="9" type="ORF">MPL1_00432</name>
</gene>
<evidence type="ECO:0000259" key="8">
    <source>
        <dbReference type="Pfam" id="PF00460"/>
    </source>
</evidence>
<comment type="similarity">
    <text evidence="2 6">Belongs to the flagella basal body rod proteins family.</text>
</comment>
<evidence type="ECO:0000256" key="6">
    <source>
        <dbReference type="PIRNR" id="PIRNR002889"/>
    </source>
</evidence>
<keyword evidence="9" id="KW-0966">Cell projection</keyword>
<dbReference type="NCBIfam" id="TIGR01396">
    <property type="entry name" value="FlgB"/>
    <property type="match status" value="1"/>
</dbReference>
<evidence type="ECO:0000313" key="9">
    <source>
        <dbReference type="EMBL" id="EMR14301.1"/>
    </source>
</evidence>
<keyword evidence="9" id="KW-0969">Cilium</keyword>
<accession>M7P483</accession>
<keyword evidence="10" id="KW-1185">Reference proteome</keyword>
<dbReference type="Pfam" id="PF00460">
    <property type="entry name" value="Flg_bb_rod"/>
    <property type="match status" value="1"/>
</dbReference>
<dbReference type="InterPro" id="IPR006300">
    <property type="entry name" value="FlgB"/>
</dbReference>
<comment type="function">
    <text evidence="5 6">Structural component of flagellum, the bacterial motility apparatus. Part of the rod structure of flagellar basal body.</text>
</comment>
<dbReference type="InterPro" id="IPR001444">
    <property type="entry name" value="Flag_bb_rod_N"/>
</dbReference>
<comment type="caution">
    <text evidence="9">The sequence shown here is derived from an EMBL/GenBank/DDBJ whole genome shotgun (WGS) entry which is preliminary data.</text>
</comment>
<evidence type="ECO:0000256" key="4">
    <source>
        <dbReference type="ARBA" id="ARBA00023143"/>
    </source>
</evidence>
<evidence type="ECO:0000256" key="1">
    <source>
        <dbReference type="ARBA" id="ARBA00004117"/>
    </source>
</evidence>
<dbReference type="PIRSF" id="PIRSF002889">
    <property type="entry name" value="Rod_FlgB"/>
    <property type="match status" value="1"/>
</dbReference>
<feature type="region of interest" description="Disordered" evidence="7">
    <location>
        <begin position="56"/>
        <end position="99"/>
    </location>
</feature>
<name>M7P483_9GAMM</name>
<organism evidence="9 10">
    <name type="scientific">Methylophaga lonarensis MPL</name>
    <dbReference type="NCBI Taxonomy" id="1286106"/>
    <lineage>
        <taxon>Bacteria</taxon>
        <taxon>Pseudomonadati</taxon>
        <taxon>Pseudomonadota</taxon>
        <taxon>Gammaproteobacteria</taxon>
        <taxon>Thiotrichales</taxon>
        <taxon>Piscirickettsiaceae</taxon>
        <taxon>Methylophaga</taxon>
    </lineage>
</organism>
<dbReference type="EMBL" id="APHR01000002">
    <property type="protein sequence ID" value="EMR14301.1"/>
    <property type="molecule type" value="Genomic_DNA"/>
</dbReference>
<dbReference type="PANTHER" id="PTHR30435">
    <property type="entry name" value="FLAGELLAR PROTEIN"/>
    <property type="match status" value="1"/>
</dbReference>
<dbReference type="PATRIC" id="fig|1286106.3.peg.86"/>
<dbReference type="GO" id="GO:0030694">
    <property type="term" value="C:bacterial-type flagellum basal body, rod"/>
    <property type="evidence" value="ECO:0007669"/>
    <property type="project" value="InterPro"/>
</dbReference>
<protein>
    <recommendedName>
        <fullName evidence="3 6">Flagellar basal body rod protein FlgB</fullName>
    </recommendedName>
</protein>
<dbReference type="PANTHER" id="PTHR30435:SF12">
    <property type="entry name" value="FLAGELLAR BASAL BODY ROD PROTEIN FLGB"/>
    <property type="match status" value="1"/>
</dbReference>
<evidence type="ECO:0000313" key="10">
    <source>
        <dbReference type="Proteomes" id="UP000012019"/>
    </source>
</evidence>
<dbReference type="AlphaFoldDB" id="M7P483"/>
<feature type="domain" description="Flagellar basal body rod protein N-terminal" evidence="8">
    <location>
        <begin position="11"/>
        <end position="39"/>
    </location>
</feature>
<comment type="subunit">
    <text evidence="6">The basal body constitutes a major portion of the flagellar organelle and consists of a number of rings mounted on a central rod.</text>
</comment>
<dbReference type="RefSeq" id="WP_009725154.1">
    <property type="nucleotide sequence ID" value="NZ_APHR01000002.1"/>
</dbReference>
<dbReference type="GO" id="GO:0071978">
    <property type="term" value="P:bacterial-type flagellum-dependent swarming motility"/>
    <property type="evidence" value="ECO:0007669"/>
    <property type="project" value="TreeGrafter"/>
</dbReference>